<dbReference type="EMBL" id="AMFJ01034042">
    <property type="protein sequence ID" value="EKD30483.1"/>
    <property type="molecule type" value="Genomic_DNA"/>
</dbReference>
<accession>K1YE00</accession>
<dbReference type="AlphaFoldDB" id="K1YE00"/>
<organism evidence="1">
    <name type="scientific">uncultured bacterium</name>
    <name type="common">gcode 4</name>
    <dbReference type="NCBI Taxonomy" id="1234023"/>
    <lineage>
        <taxon>Bacteria</taxon>
        <taxon>environmental samples</taxon>
    </lineage>
</organism>
<name>K1YE00_9BACT</name>
<comment type="caution">
    <text evidence="1">The sequence shown here is derived from an EMBL/GenBank/DDBJ whole genome shotgun (WGS) entry which is preliminary data.</text>
</comment>
<evidence type="ECO:0000313" key="1">
    <source>
        <dbReference type="EMBL" id="EKD30483.1"/>
    </source>
</evidence>
<sequence>MVKFIFWFFGEICIIQLLFRLTSTYMSTITVNIPNKVEHYILPKELEATISELILEYIETKQDMELKQELTSDQNFAILNRNLDMKLWSL</sequence>
<proteinExistence type="predicted"/>
<protein>
    <submittedName>
        <fullName evidence="1">Uncharacterized protein</fullName>
    </submittedName>
</protein>
<gene>
    <name evidence="1" type="ORF">ACD_78C00042G0005</name>
</gene>
<reference evidence="1" key="1">
    <citation type="journal article" date="2012" name="Science">
        <title>Fermentation, hydrogen, and sulfur metabolism in multiple uncultivated bacterial phyla.</title>
        <authorList>
            <person name="Wrighton K.C."/>
            <person name="Thomas B.C."/>
            <person name="Sharon I."/>
            <person name="Miller C.S."/>
            <person name="Castelle C.J."/>
            <person name="VerBerkmoes N.C."/>
            <person name="Wilkins M.J."/>
            <person name="Hettich R.L."/>
            <person name="Lipton M.S."/>
            <person name="Williams K.H."/>
            <person name="Long P.E."/>
            <person name="Banfield J.F."/>
        </authorList>
    </citation>
    <scope>NUCLEOTIDE SEQUENCE [LARGE SCALE GENOMIC DNA]</scope>
</reference>